<feature type="region of interest" description="Disordered" evidence="1">
    <location>
        <begin position="1"/>
        <end position="29"/>
    </location>
</feature>
<dbReference type="OrthoDB" id="5422613at2759"/>
<dbReference type="EMBL" id="SKBN01000004">
    <property type="protein sequence ID" value="TGJ88284.1"/>
    <property type="molecule type" value="Genomic_DNA"/>
</dbReference>
<reference evidence="2 3" key="1">
    <citation type="submission" date="2019-03" db="EMBL/GenBank/DDBJ databases">
        <title>Draft genome sequence of Xylaria hypoxylon DSM 108379, a ubiquitous saprotrophic-parasitic fungi on hardwood.</title>
        <authorList>
            <person name="Buettner E."/>
            <person name="Leonhardt S."/>
            <person name="Gebauer A.M."/>
            <person name="Liers C."/>
            <person name="Hofrichter M."/>
            <person name="Kellner H."/>
        </authorList>
    </citation>
    <scope>NUCLEOTIDE SEQUENCE [LARGE SCALE GENOMIC DNA]</scope>
    <source>
        <strain evidence="2 3">DSM 108379</strain>
    </source>
</reference>
<protein>
    <submittedName>
        <fullName evidence="2">Uncharacterized protein</fullName>
    </submittedName>
</protein>
<evidence type="ECO:0000313" key="3">
    <source>
        <dbReference type="Proteomes" id="UP000297716"/>
    </source>
</evidence>
<organism evidence="2 3">
    <name type="scientific">Xylaria hypoxylon</name>
    <dbReference type="NCBI Taxonomy" id="37992"/>
    <lineage>
        <taxon>Eukaryota</taxon>
        <taxon>Fungi</taxon>
        <taxon>Dikarya</taxon>
        <taxon>Ascomycota</taxon>
        <taxon>Pezizomycotina</taxon>
        <taxon>Sordariomycetes</taxon>
        <taxon>Xylariomycetidae</taxon>
        <taxon>Xylariales</taxon>
        <taxon>Xylariaceae</taxon>
        <taxon>Xylaria</taxon>
    </lineage>
</organism>
<comment type="caution">
    <text evidence="2">The sequence shown here is derived from an EMBL/GenBank/DDBJ whole genome shotgun (WGS) entry which is preliminary data.</text>
</comment>
<accession>A0A4Z0YW23</accession>
<sequence length="171" mass="18732">MASQPNSPNAATADPASPESLPSPPPGVMMIAQAPEDIVRAVLIALCKDRSQELKVMEYFVKLDKLKSKRESINAGAISTGAETDVANPVGTNANNPKKRRAISEIAICEYCRAPFSEDDNPPDACEYHPGNLDVNDEASIWQDWDDWPDHNEYSEESKEQYPEGTSTVLP</sequence>
<evidence type="ECO:0000256" key="1">
    <source>
        <dbReference type="SAM" id="MobiDB-lite"/>
    </source>
</evidence>
<feature type="compositionally biased region" description="Polar residues" evidence="1">
    <location>
        <begin position="1"/>
        <end position="10"/>
    </location>
</feature>
<dbReference type="PANTHER" id="PTHR38167">
    <property type="entry name" value="C2H2-TYPE DOMAIN-CONTAINING PROTEIN"/>
    <property type="match status" value="1"/>
</dbReference>
<gene>
    <name evidence="2" type="ORF">E0Z10_g438</name>
</gene>
<dbReference type="PANTHER" id="PTHR38167:SF1">
    <property type="entry name" value="C2H2-TYPE DOMAIN-CONTAINING PROTEIN"/>
    <property type="match status" value="1"/>
</dbReference>
<name>A0A4Z0YW23_9PEZI</name>
<feature type="compositionally biased region" description="Basic and acidic residues" evidence="1">
    <location>
        <begin position="148"/>
        <end position="162"/>
    </location>
</feature>
<dbReference type="AlphaFoldDB" id="A0A4Z0YW23"/>
<evidence type="ECO:0000313" key="2">
    <source>
        <dbReference type="EMBL" id="TGJ88284.1"/>
    </source>
</evidence>
<keyword evidence="3" id="KW-1185">Reference proteome</keyword>
<dbReference type="Proteomes" id="UP000297716">
    <property type="component" value="Unassembled WGS sequence"/>
</dbReference>
<feature type="region of interest" description="Disordered" evidence="1">
    <location>
        <begin position="139"/>
        <end position="171"/>
    </location>
</feature>
<dbReference type="STRING" id="37992.A0A4Z0YW23"/>
<proteinExistence type="predicted"/>